<keyword evidence="3" id="KW-1185">Reference proteome</keyword>
<organism evidence="2 3">
    <name type="scientific">Sagittula salina</name>
    <dbReference type="NCBI Taxonomy" id="2820268"/>
    <lineage>
        <taxon>Bacteria</taxon>
        <taxon>Pseudomonadati</taxon>
        <taxon>Pseudomonadota</taxon>
        <taxon>Alphaproteobacteria</taxon>
        <taxon>Rhodobacterales</taxon>
        <taxon>Roseobacteraceae</taxon>
        <taxon>Sagittula</taxon>
    </lineage>
</organism>
<protein>
    <submittedName>
        <fullName evidence="2">Exopolysaccharide biosynthesis protein</fullName>
    </submittedName>
</protein>
<evidence type="ECO:0000313" key="3">
    <source>
        <dbReference type="Proteomes" id="UP000675940"/>
    </source>
</evidence>
<evidence type="ECO:0000256" key="1">
    <source>
        <dbReference type="SAM" id="Phobius"/>
    </source>
</evidence>
<dbReference type="EMBL" id="JAGISH010000001">
    <property type="protein sequence ID" value="MBP0481510.1"/>
    <property type="molecule type" value="Genomic_DNA"/>
</dbReference>
<dbReference type="RefSeq" id="WP_209359257.1">
    <property type="nucleotide sequence ID" value="NZ_JAGISH010000001.1"/>
</dbReference>
<proteinExistence type="predicted"/>
<keyword evidence="1" id="KW-0472">Membrane</keyword>
<reference evidence="2" key="1">
    <citation type="submission" date="2021-03" db="EMBL/GenBank/DDBJ databases">
        <title>Sagittula salina sp. nov. strain M10.9X isolated from the marine waste.</title>
        <authorList>
            <person name="Satari L."/>
            <person name="Molina-Menor E."/>
            <person name="Vidal-Verdu A."/>
            <person name="Pascual J."/>
            <person name="Pereto J."/>
            <person name="Porcar M."/>
        </authorList>
    </citation>
    <scope>NUCLEOTIDE SEQUENCE</scope>
    <source>
        <strain evidence="2">M10.9X</strain>
    </source>
</reference>
<dbReference type="PANTHER" id="PTHR41795">
    <property type="entry name" value="EXOPOLYSACCHARIDE SYNTHESIS PROTEIN"/>
    <property type="match status" value="1"/>
</dbReference>
<comment type="caution">
    <text evidence="2">The sequence shown here is derived from an EMBL/GenBank/DDBJ whole genome shotgun (WGS) entry which is preliminary data.</text>
</comment>
<dbReference type="InterPro" id="IPR010331">
    <property type="entry name" value="ExoD"/>
</dbReference>
<keyword evidence="1" id="KW-1133">Transmembrane helix</keyword>
<keyword evidence="1" id="KW-0812">Transmembrane</keyword>
<dbReference type="PIRSF" id="PIRSF033239">
    <property type="entry name" value="ExoD"/>
    <property type="match status" value="1"/>
</dbReference>
<gene>
    <name evidence="2" type="ORF">J5474_03265</name>
</gene>
<dbReference type="Proteomes" id="UP000675940">
    <property type="component" value="Unassembled WGS sequence"/>
</dbReference>
<evidence type="ECO:0000313" key="2">
    <source>
        <dbReference type="EMBL" id="MBP0481510.1"/>
    </source>
</evidence>
<accession>A0A940MGX3</accession>
<feature type="transmembrane region" description="Helical" evidence="1">
    <location>
        <begin position="179"/>
        <end position="201"/>
    </location>
</feature>
<feature type="transmembrane region" description="Helical" evidence="1">
    <location>
        <begin position="126"/>
        <end position="147"/>
    </location>
</feature>
<dbReference type="Pfam" id="PF06055">
    <property type="entry name" value="ExoD"/>
    <property type="match status" value="1"/>
</dbReference>
<sequence length="202" mass="21833">MAFDASSPPPENLVELLAVLRPEPGEESVSVEEALERVGFRSFPAVILVPSVLVVSPLSGIPGMPTVSGMVILLITVQVLMGRKHLWLPGFIMRRSLSSARMNKALDWLQRPAAYMDRHSHDRLSLLVRGSAARVAAYVATAVISTSWPLLEILPFVTSFGAGAVAMIMYGLMVRDGAYALWGYLQGAALYAIVLSIWAGLV</sequence>
<dbReference type="PANTHER" id="PTHR41795:SF1">
    <property type="entry name" value="EXOPOLYSACCHARIDE SYNTHESIS PROTEIN"/>
    <property type="match status" value="1"/>
</dbReference>
<feature type="transmembrane region" description="Helical" evidence="1">
    <location>
        <begin position="153"/>
        <end position="172"/>
    </location>
</feature>
<name>A0A940MGX3_9RHOB</name>
<dbReference type="AlphaFoldDB" id="A0A940MGX3"/>